<dbReference type="Proteomes" id="UP000316759">
    <property type="component" value="Unassembled WGS sequence"/>
</dbReference>
<evidence type="ECO:0000256" key="1">
    <source>
        <dbReference type="SAM" id="SignalP"/>
    </source>
</evidence>
<protein>
    <submittedName>
        <fullName evidence="2">Uncharacterized protein</fullName>
    </submittedName>
</protein>
<proteinExistence type="predicted"/>
<organism evidence="2 3">
    <name type="scientific">Fasciola gigantica</name>
    <name type="common">Giant liver fluke</name>
    <dbReference type="NCBI Taxonomy" id="46835"/>
    <lineage>
        <taxon>Eukaryota</taxon>
        <taxon>Metazoa</taxon>
        <taxon>Spiralia</taxon>
        <taxon>Lophotrochozoa</taxon>
        <taxon>Platyhelminthes</taxon>
        <taxon>Trematoda</taxon>
        <taxon>Digenea</taxon>
        <taxon>Plagiorchiida</taxon>
        <taxon>Echinostomata</taxon>
        <taxon>Echinostomatoidea</taxon>
        <taxon>Fasciolidae</taxon>
        <taxon>Fasciola</taxon>
    </lineage>
</organism>
<evidence type="ECO:0000313" key="2">
    <source>
        <dbReference type="EMBL" id="TPP56633.1"/>
    </source>
</evidence>
<evidence type="ECO:0000313" key="3">
    <source>
        <dbReference type="Proteomes" id="UP000316759"/>
    </source>
</evidence>
<sequence>IASVLLFACLTLCHSQIRNCPNLLNEAYAVGNAFGEIYKQCELPSANQLTFFRVACGFCYDCLTNVTKTLFQMYHDPMNANSINLMSVSVMISIFTP</sequence>
<dbReference type="AlphaFoldDB" id="A0A504Y6S4"/>
<keyword evidence="1" id="KW-0732">Signal</keyword>
<feature type="signal peptide" evidence="1">
    <location>
        <begin position="1"/>
        <end position="15"/>
    </location>
</feature>
<reference evidence="2 3" key="1">
    <citation type="submission" date="2019-04" db="EMBL/GenBank/DDBJ databases">
        <title>Annotation for the trematode Fasciola gigantica.</title>
        <authorList>
            <person name="Choi Y.-J."/>
        </authorList>
    </citation>
    <scope>NUCLEOTIDE SEQUENCE [LARGE SCALE GENOMIC DNA]</scope>
    <source>
        <strain evidence="2">Uganda_cow_1</strain>
    </source>
</reference>
<accession>A0A504Y6S4</accession>
<comment type="caution">
    <text evidence="2">The sequence shown here is derived from an EMBL/GenBank/DDBJ whole genome shotgun (WGS) entry which is preliminary data.</text>
</comment>
<feature type="chain" id="PRO_5021200078" evidence="1">
    <location>
        <begin position="16"/>
        <end position="97"/>
    </location>
</feature>
<feature type="non-terminal residue" evidence="2">
    <location>
        <position position="1"/>
    </location>
</feature>
<gene>
    <name evidence="2" type="ORF">FGIG_01125</name>
</gene>
<keyword evidence="3" id="KW-1185">Reference proteome</keyword>
<name>A0A504Y6S4_FASGI</name>
<dbReference type="EMBL" id="SUNJ01014256">
    <property type="protein sequence ID" value="TPP56633.1"/>
    <property type="molecule type" value="Genomic_DNA"/>
</dbReference>